<reference evidence="3" key="1">
    <citation type="journal article" date="2019" name="Int. J. Syst. Evol. Microbiol.">
        <title>The Global Catalogue of Microorganisms (GCM) 10K type strain sequencing project: providing services to taxonomists for standard genome sequencing and annotation.</title>
        <authorList>
            <consortium name="The Broad Institute Genomics Platform"/>
            <consortium name="The Broad Institute Genome Sequencing Center for Infectious Disease"/>
            <person name="Wu L."/>
            <person name="Ma J."/>
        </authorList>
    </citation>
    <scope>NUCLEOTIDE SEQUENCE [LARGE SCALE GENOMIC DNA]</scope>
    <source>
        <strain evidence="3">CGMCC 4.7643</strain>
    </source>
</reference>
<gene>
    <name evidence="2" type="ORF">ACFSYJ_19940</name>
</gene>
<dbReference type="InterPro" id="IPR024344">
    <property type="entry name" value="MDMPI_metal-binding"/>
</dbReference>
<sequence>MAPMRAPYWGPPIAVLPLLAREEQALVDVLTGLDPGQWATPTARPGRTVHDLAAHVLGVKLGRLSRDRDGHRVPESPDAAEAWVTACRRLSPEVLFTLLVDSTAQLADHWGRTDLDEPGAPVAWAGPEPAPRWLDAAAEYSAFWTCQQEIREAVDLPLLDAPEFRGPVVDTFMRALPHTLREVEARTGRQVAYTVTGRSGGRWTARREAGGWTLDRAAPTSRSPLAAVTTDADTFWRLSAGLLRPSDVTDRVTLTGDENVCAALLGMTTGL</sequence>
<name>A0ABW5GJA8_9PSEU</name>
<organism evidence="2 3">
    <name type="scientific">Amycolatopsis samaneae</name>
    <dbReference type="NCBI Taxonomy" id="664691"/>
    <lineage>
        <taxon>Bacteria</taxon>
        <taxon>Bacillati</taxon>
        <taxon>Actinomycetota</taxon>
        <taxon>Actinomycetes</taxon>
        <taxon>Pseudonocardiales</taxon>
        <taxon>Pseudonocardiaceae</taxon>
        <taxon>Amycolatopsis</taxon>
    </lineage>
</organism>
<keyword evidence="3" id="KW-1185">Reference proteome</keyword>
<keyword evidence="2" id="KW-0413">Isomerase</keyword>
<dbReference type="SUPFAM" id="SSF109854">
    <property type="entry name" value="DinB/YfiT-like putative metalloenzymes"/>
    <property type="match status" value="1"/>
</dbReference>
<evidence type="ECO:0000259" key="1">
    <source>
        <dbReference type="Pfam" id="PF11716"/>
    </source>
</evidence>
<feature type="domain" description="Mycothiol-dependent maleylpyruvate isomerase metal-binding" evidence="1">
    <location>
        <begin position="19"/>
        <end position="135"/>
    </location>
</feature>
<evidence type="ECO:0000313" key="3">
    <source>
        <dbReference type="Proteomes" id="UP001597419"/>
    </source>
</evidence>
<dbReference type="InterPro" id="IPR034660">
    <property type="entry name" value="DinB/YfiT-like"/>
</dbReference>
<dbReference type="Pfam" id="PF11716">
    <property type="entry name" value="MDMPI_N"/>
    <property type="match status" value="1"/>
</dbReference>
<comment type="caution">
    <text evidence="2">The sequence shown here is derived from an EMBL/GenBank/DDBJ whole genome shotgun (WGS) entry which is preliminary data.</text>
</comment>
<dbReference type="Proteomes" id="UP001597419">
    <property type="component" value="Unassembled WGS sequence"/>
</dbReference>
<evidence type="ECO:0000313" key="2">
    <source>
        <dbReference type="EMBL" id="MFD2460889.1"/>
    </source>
</evidence>
<protein>
    <submittedName>
        <fullName evidence="2">Maleylpyruvate isomerase N-terminal domain-containing protein</fullName>
    </submittedName>
</protein>
<dbReference type="GO" id="GO:0016853">
    <property type="term" value="F:isomerase activity"/>
    <property type="evidence" value="ECO:0007669"/>
    <property type="project" value="UniProtKB-KW"/>
</dbReference>
<proteinExistence type="predicted"/>
<dbReference type="Gene3D" id="1.20.120.450">
    <property type="entry name" value="dinb family like domain"/>
    <property type="match status" value="1"/>
</dbReference>
<accession>A0ABW5GJA8</accession>
<dbReference type="RefSeq" id="WP_345394623.1">
    <property type="nucleotide sequence ID" value="NZ_BAABHG010000006.1"/>
</dbReference>
<dbReference type="EMBL" id="JBHUKU010000009">
    <property type="protein sequence ID" value="MFD2460889.1"/>
    <property type="molecule type" value="Genomic_DNA"/>
</dbReference>